<evidence type="ECO:0000313" key="2">
    <source>
        <dbReference type="Proteomes" id="UP000295497"/>
    </source>
</evidence>
<evidence type="ECO:0000313" key="1">
    <source>
        <dbReference type="EMBL" id="AUX34646.1"/>
    </source>
</evidence>
<dbReference type="NCBIfam" id="TIGR04256">
    <property type="entry name" value="GxxExxY"/>
    <property type="match status" value="1"/>
</dbReference>
<sequence length="134" mass="14666">MIDAAIEVHRHLGPGYSESVYEKALVIELNLRGISFQPQAGFSVDYKGHEVGEGRMDLLVERLLVVELKAVDRFTDVHVSQVLSYLKVTALPLALLINFNVPVLMRGVKRVVLNHPANHDGGAIASSGPQGRQT</sequence>
<reference evidence="1 2" key="1">
    <citation type="submission" date="2015-09" db="EMBL/GenBank/DDBJ databases">
        <title>Sorangium comparison.</title>
        <authorList>
            <person name="Zaburannyi N."/>
            <person name="Bunk B."/>
            <person name="Overmann J."/>
            <person name="Mueller R."/>
        </authorList>
    </citation>
    <scope>NUCLEOTIDE SEQUENCE [LARGE SCALE GENOMIC DNA]</scope>
    <source>
        <strain evidence="1 2">So ce836</strain>
    </source>
</reference>
<dbReference type="EMBL" id="CP012672">
    <property type="protein sequence ID" value="AUX34646.1"/>
    <property type="molecule type" value="Genomic_DNA"/>
</dbReference>
<dbReference type="InterPro" id="IPR026350">
    <property type="entry name" value="GxxExxY"/>
</dbReference>
<accession>A0A4P2QWU8</accession>
<proteinExistence type="predicted"/>
<dbReference type="Proteomes" id="UP000295497">
    <property type="component" value="Chromosome"/>
</dbReference>
<dbReference type="AlphaFoldDB" id="A0A4P2QWU8"/>
<name>A0A4P2QWU8_SORCE</name>
<protein>
    <recommendedName>
        <fullName evidence="3">GxxExxY protein</fullName>
    </recommendedName>
</protein>
<organism evidence="1 2">
    <name type="scientific">Sorangium cellulosum</name>
    <name type="common">Polyangium cellulosum</name>
    <dbReference type="NCBI Taxonomy" id="56"/>
    <lineage>
        <taxon>Bacteria</taxon>
        <taxon>Pseudomonadati</taxon>
        <taxon>Myxococcota</taxon>
        <taxon>Polyangia</taxon>
        <taxon>Polyangiales</taxon>
        <taxon>Polyangiaceae</taxon>
        <taxon>Sorangium</taxon>
    </lineage>
</organism>
<dbReference type="Pfam" id="PF13366">
    <property type="entry name" value="PDDEXK_3"/>
    <property type="match status" value="1"/>
</dbReference>
<evidence type="ECO:0008006" key="3">
    <source>
        <dbReference type="Google" id="ProtNLM"/>
    </source>
</evidence>
<gene>
    <name evidence="1" type="ORF">SOCE836_068220</name>
</gene>